<gene>
    <name evidence="1" type="ORF">NCTC13163_03177</name>
</gene>
<proteinExistence type="predicted"/>
<protein>
    <submittedName>
        <fullName evidence="1">Uncharacterized protein</fullName>
    </submittedName>
</protein>
<dbReference type="OrthoDB" id="4979632at2"/>
<accession>A0A377HID8</accession>
<dbReference type="EMBL" id="UGGP01000002">
    <property type="protein sequence ID" value="STO53196.1"/>
    <property type="molecule type" value="Genomic_DNA"/>
</dbReference>
<dbReference type="AlphaFoldDB" id="A0A377HID8"/>
<name>A0A377HID8_9BACL</name>
<dbReference type="RefSeq" id="WP_029336194.1">
    <property type="nucleotide sequence ID" value="NZ_UGGP01000002.1"/>
</dbReference>
<evidence type="ECO:0000313" key="1">
    <source>
        <dbReference type="EMBL" id="STO53196.1"/>
    </source>
</evidence>
<dbReference type="Proteomes" id="UP000254060">
    <property type="component" value="Unassembled WGS sequence"/>
</dbReference>
<dbReference type="STRING" id="1397694.GCA_000702585_03156"/>
<evidence type="ECO:0000313" key="2">
    <source>
        <dbReference type="Proteomes" id="UP000254060"/>
    </source>
</evidence>
<sequence>MHKKDDSLDKKEFQESELKNKRRQSLALEPTIPLSELTLTDPIMKVTLWIGSFGVYNESILTFHSNGFVKRELLILQTFGEEQRIESGWYNQDDSAKVLKKFNSFKTHLWPELFVETETITHDGTQWKLEVCKKGEETSSYSGSNAYPPKWRSLKKLFGHY</sequence>
<organism evidence="1 2">
    <name type="scientific">Exiguobacterium aurantiacum</name>
    <dbReference type="NCBI Taxonomy" id="33987"/>
    <lineage>
        <taxon>Bacteria</taxon>
        <taxon>Bacillati</taxon>
        <taxon>Bacillota</taxon>
        <taxon>Bacilli</taxon>
        <taxon>Bacillales</taxon>
        <taxon>Bacillales Family XII. Incertae Sedis</taxon>
        <taxon>Exiguobacterium</taxon>
    </lineage>
</organism>
<reference evidence="1 2" key="1">
    <citation type="submission" date="2018-06" db="EMBL/GenBank/DDBJ databases">
        <authorList>
            <consortium name="Pathogen Informatics"/>
            <person name="Doyle S."/>
        </authorList>
    </citation>
    <scope>NUCLEOTIDE SEQUENCE [LARGE SCALE GENOMIC DNA]</scope>
    <source>
        <strain evidence="1 2">NCTC13163</strain>
    </source>
</reference>